<evidence type="ECO:0000313" key="4">
    <source>
        <dbReference type="Proteomes" id="UP000507470"/>
    </source>
</evidence>
<evidence type="ECO:0000313" key="3">
    <source>
        <dbReference type="EMBL" id="CAC5415487.1"/>
    </source>
</evidence>
<dbReference type="EMBL" id="CACVKT020008444">
    <property type="protein sequence ID" value="CAC5415487.1"/>
    <property type="molecule type" value="Genomic_DNA"/>
</dbReference>
<feature type="domain" description="Reverse transcriptase" evidence="2">
    <location>
        <begin position="167"/>
        <end position="312"/>
    </location>
</feature>
<proteinExistence type="predicted"/>
<keyword evidence="4" id="KW-1185">Reference proteome</keyword>
<gene>
    <name evidence="3" type="ORF">MCOR_48181</name>
</gene>
<sequence length="318" mass="35873">MFSQLPDGDNRIQAIEISTTKDPICLINVYLPSRGTDKGHDAFRATLDIKNQRSSSSQFTHTHRTEEKEASTPNEMNSIFKEHFEKLAKTNSNPSFNIDHDNLVKIDLETIVIPKKKAADVDGFTAEHLIYGGTELAEYLVTLINNIFYTKHVPWIIKKGLLTPVHKRDKDTTLPSNYRGITVISIICKILELCIRARIEGTLNKNQNKLQKGFTKGASSINIALFISEAINEVKDKNECLILITLDAEKAFDVVDHIHLFWKLYHQGIIGSTWLLIKELYNKTTTQVKSQGYISETFVNEQGVKQGGILSANFLQGL</sequence>
<protein>
    <recommendedName>
        <fullName evidence="2">Reverse transcriptase domain-containing protein</fullName>
    </recommendedName>
</protein>
<evidence type="ECO:0000256" key="1">
    <source>
        <dbReference type="SAM" id="MobiDB-lite"/>
    </source>
</evidence>
<organism evidence="3 4">
    <name type="scientific">Mytilus coruscus</name>
    <name type="common">Sea mussel</name>
    <dbReference type="NCBI Taxonomy" id="42192"/>
    <lineage>
        <taxon>Eukaryota</taxon>
        <taxon>Metazoa</taxon>
        <taxon>Spiralia</taxon>
        <taxon>Lophotrochozoa</taxon>
        <taxon>Mollusca</taxon>
        <taxon>Bivalvia</taxon>
        <taxon>Autobranchia</taxon>
        <taxon>Pteriomorphia</taxon>
        <taxon>Mytilida</taxon>
        <taxon>Mytiloidea</taxon>
        <taxon>Mytilidae</taxon>
        <taxon>Mytilinae</taxon>
        <taxon>Mytilus</taxon>
    </lineage>
</organism>
<dbReference type="InterPro" id="IPR000477">
    <property type="entry name" value="RT_dom"/>
</dbReference>
<evidence type="ECO:0000259" key="2">
    <source>
        <dbReference type="Pfam" id="PF00078"/>
    </source>
</evidence>
<accession>A0A6J8E538</accession>
<reference evidence="3 4" key="1">
    <citation type="submission" date="2020-06" db="EMBL/GenBank/DDBJ databases">
        <authorList>
            <person name="Li R."/>
            <person name="Bekaert M."/>
        </authorList>
    </citation>
    <scope>NUCLEOTIDE SEQUENCE [LARGE SCALE GENOMIC DNA]</scope>
    <source>
        <strain evidence="4">wild</strain>
    </source>
</reference>
<dbReference type="OrthoDB" id="6094200at2759"/>
<dbReference type="PANTHER" id="PTHR19446">
    <property type="entry name" value="REVERSE TRANSCRIPTASES"/>
    <property type="match status" value="1"/>
</dbReference>
<dbReference type="Proteomes" id="UP000507470">
    <property type="component" value="Unassembled WGS sequence"/>
</dbReference>
<feature type="region of interest" description="Disordered" evidence="1">
    <location>
        <begin position="53"/>
        <end position="73"/>
    </location>
</feature>
<name>A0A6J8E538_MYTCO</name>
<dbReference type="Pfam" id="PF00078">
    <property type="entry name" value="RVT_1"/>
    <property type="match status" value="1"/>
</dbReference>
<dbReference type="AlphaFoldDB" id="A0A6J8E538"/>